<organism evidence="1 2">
    <name type="scientific">Adineta steineri</name>
    <dbReference type="NCBI Taxonomy" id="433720"/>
    <lineage>
        <taxon>Eukaryota</taxon>
        <taxon>Metazoa</taxon>
        <taxon>Spiralia</taxon>
        <taxon>Gnathifera</taxon>
        <taxon>Rotifera</taxon>
        <taxon>Eurotatoria</taxon>
        <taxon>Bdelloidea</taxon>
        <taxon>Adinetida</taxon>
        <taxon>Adinetidae</taxon>
        <taxon>Adineta</taxon>
    </lineage>
</organism>
<dbReference type="Proteomes" id="UP000663844">
    <property type="component" value="Unassembled WGS sequence"/>
</dbReference>
<evidence type="ECO:0000313" key="2">
    <source>
        <dbReference type="Proteomes" id="UP000663844"/>
    </source>
</evidence>
<comment type="caution">
    <text evidence="1">The sequence shown here is derived from an EMBL/GenBank/DDBJ whole genome shotgun (WGS) entry which is preliminary data.</text>
</comment>
<reference evidence="1" key="1">
    <citation type="submission" date="2021-02" db="EMBL/GenBank/DDBJ databases">
        <authorList>
            <person name="Nowell W R."/>
        </authorList>
    </citation>
    <scope>NUCLEOTIDE SEQUENCE</scope>
</reference>
<gene>
    <name evidence="1" type="ORF">OXD698_LOCUS52494</name>
</gene>
<accession>A0A820QFX8</accession>
<feature type="non-terminal residue" evidence="1">
    <location>
        <position position="1"/>
    </location>
</feature>
<protein>
    <submittedName>
        <fullName evidence="1">Uncharacterized protein</fullName>
    </submittedName>
</protein>
<proteinExistence type="predicted"/>
<dbReference type="EMBL" id="CAJOAZ010028576">
    <property type="protein sequence ID" value="CAF4418585.1"/>
    <property type="molecule type" value="Genomic_DNA"/>
</dbReference>
<evidence type="ECO:0000313" key="1">
    <source>
        <dbReference type="EMBL" id="CAF4418585.1"/>
    </source>
</evidence>
<sequence>PKLIHNFQILANSYSNSFSELHSLEHDLEKILLLSNSNNMKRISDEVRRRLNDMLLYCKKFSMNRQLLEQLFNQTMHSKFYNKMKEILKTKNLISRKQSLTAIVQVHKQFVQIARLNSQLFLNDYQLDLIHQNIQTKYPNFENTLRHMAELGHLQVKLN</sequence>
<name>A0A820QFX8_9BILA</name>
<dbReference type="AlphaFoldDB" id="A0A820QFX8"/>